<protein>
    <submittedName>
        <fullName evidence="1">Uncharacterized protein</fullName>
    </submittedName>
</protein>
<dbReference type="EMBL" id="PZZN01000001">
    <property type="protein sequence ID" value="PTM47092.1"/>
    <property type="molecule type" value="Genomic_DNA"/>
</dbReference>
<dbReference type="AlphaFoldDB" id="A0A2T4YTE9"/>
<name>A0A2T4YTE9_9SPHN</name>
<dbReference type="RefSeq" id="WP_166746134.1">
    <property type="nucleotide sequence ID" value="NZ_CP098762.1"/>
</dbReference>
<comment type="caution">
    <text evidence="1">The sequence shown here is derived from an EMBL/GenBank/DDBJ whole genome shotgun (WGS) entry which is preliminary data.</text>
</comment>
<reference evidence="1 2" key="1">
    <citation type="submission" date="2018-04" db="EMBL/GenBank/DDBJ databases">
        <title>Genomic Encyclopedia of Type Strains, Phase III (KMG-III): the genomes of soil and plant-associated and newly described type strains.</title>
        <authorList>
            <person name="Whitman W."/>
        </authorList>
    </citation>
    <scope>NUCLEOTIDE SEQUENCE [LARGE SCALE GENOMIC DNA]</scope>
    <source>
        <strain evidence="1 2">NW12</strain>
    </source>
</reference>
<evidence type="ECO:0000313" key="1">
    <source>
        <dbReference type="EMBL" id="PTM47092.1"/>
    </source>
</evidence>
<keyword evidence="2" id="KW-1185">Reference proteome</keyword>
<evidence type="ECO:0000313" key="2">
    <source>
        <dbReference type="Proteomes" id="UP000240996"/>
    </source>
</evidence>
<gene>
    <name evidence="1" type="ORF">C8J24_0475</name>
</gene>
<accession>A0A2T4YTE9</accession>
<organism evidence="1 2">
    <name type="scientific">Sphingomonas aerolata</name>
    <dbReference type="NCBI Taxonomy" id="185951"/>
    <lineage>
        <taxon>Bacteria</taxon>
        <taxon>Pseudomonadati</taxon>
        <taxon>Pseudomonadota</taxon>
        <taxon>Alphaproteobacteria</taxon>
        <taxon>Sphingomonadales</taxon>
        <taxon>Sphingomonadaceae</taxon>
        <taxon>Sphingomonas</taxon>
    </lineage>
</organism>
<dbReference type="Proteomes" id="UP000240996">
    <property type="component" value="Unassembled WGS sequence"/>
</dbReference>
<proteinExistence type="predicted"/>
<dbReference type="GeneID" id="93688798"/>
<sequence length="52" mass="5807">MTTEPMRARAVFSTADFELLKEAIGELITKVSVDDVKLSRLSALYHRLGRLG</sequence>